<dbReference type="EMBL" id="JACASF010000004">
    <property type="protein sequence ID" value="KAF6480889.1"/>
    <property type="molecule type" value="Genomic_DNA"/>
</dbReference>
<evidence type="ECO:0000256" key="1">
    <source>
        <dbReference type="SAM" id="MobiDB-lite"/>
    </source>
</evidence>
<name>A0A7J8I9Y8_MOLMO</name>
<evidence type="ECO:0000313" key="2">
    <source>
        <dbReference type="EMBL" id="KAF6480889.1"/>
    </source>
</evidence>
<dbReference type="AlphaFoldDB" id="A0A7J8I9Y8"/>
<feature type="region of interest" description="Disordered" evidence="1">
    <location>
        <begin position="1"/>
        <end position="49"/>
    </location>
</feature>
<evidence type="ECO:0000313" key="3">
    <source>
        <dbReference type="Proteomes" id="UP000550707"/>
    </source>
</evidence>
<dbReference type="Proteomes" id="UP000550707">
    <property type="component" value="Unassembled WGS sequence"/>
</dbReference>
<sequence>MPRRGAPQLRPGTWWERRKKRIPDRGRDEAQGSQPAASEEALSTVETPGLAVLGSANTRARIKIWQSHPTPPVLCSSAPHTGSLLKGLPVPLTSNTPPTIPGKCGDPDKCGRRDSSVSLT</sequence>
<comment type="caution">
    <text evidence="2">The sequence shown here is derived from an EMBL/GenBank/DDBJ whole genome shotgun (WGS) entry which is preliminary data.</text>
</comment>
<proteinExistence type="predicted"/>
<feature type="compositionally biased region" description="Basic and acidic residues" evidence="1">
    <location>
        <begin position="105"/>
        <end position="120"/>
    </location>
</feature>
<dbReference type="InParanoid" id="A0A7J8I9Y8"/>
<gene>
    <name evidence="2" type="ORF">HJG59_010683</name>
</gene>
<feature type="region of interest" description="Disordered" evidence="1">
    <location>
        <begin position="86"/>
        <end position="120"/>
    </location>
</feature>
<organism evidence="2 3">
    <name type="scientific">Molossus molossus</name>
    <name type="common">Pallas' mastiff bat</name>
    <name type="synonym">Vespertilio molossus</name>
    <dbReference type="NCBI Taxonomy" id="27622"/>
    <lineage>
        <taxon>Eukaryota</taxon>
        <taxon>Metazoa</taxon>
        <taxon>Chordata</taxon>
        <taxon>Craniata</taxon>
        <taxon>Vertebrata</taxon>
        <taxon>Euteleostomi</taxon>
        <taxon>Mammalia</taxon>
        <taxon>Eutheria</taxon>
        <taxon>Laurasiatheria</taxon>
        <taxon>Chiroptera</taxon>
        <taxon>Yangochiroptera</taxon>
        <taxon>Molossidae</taxon>
        <taxon>Molossus</taxon>
    </lineage>
</organism>
<protein>
    <submittedName>
        <fullName evidence="2">Uncharacterized protein</fullName>
    </submittedName>
</protein>
<keyword evidence="3" id="KW-1185">Reference proteome</keyword>
<accession>A0A7J8I9Y8</accession>
<reference evidence="2 3" key="1">
    <citation type="journal article" date="2020" name="Nature">
        <title>Six reference-quality genomes reveal evolution of bat adaptations.</title>
        <authorList>
            <person name="Jebb D."/>
            <person name="Huang Z."/>
            <person name="Pippel M."/>
            <person name="Hughes G.M."/>
            <person name="Lavrichenko K."/>
            <person name="Devanna P."/>
            <person name="Winkler S."/>
            <person name="Jermiin L.S."/>
            <person name="Skirmuntt E.C."/>
            <person name="Katzourakis A."/>
            <person name="Burkitt-Gray L."/>
            <person name="Ray D.A."/>
            <person name="Sullivan K.A.M."/>
            <person name="Roscito J.G."/>
            <person name="Kirilenko B.M."/>
            <person name="Davalos L.M."/>
            <person name="Corthals A.P."/>
            <person name="Power M.L."/>
            <person name="Jones G."/>
            <person name="Ransome R.D."/>
            <person name="Dechmann D.K.N."/>
            <person name="Locatelli A.G."/>
            <person name="Puechmaille S.J."/>
            <person name="Fedrigo O."/>
            <person name="Jarvis E.D."/>
            <person name="Hiller M."/>
            <person name="Vernes S.C."/>
            <person name="Myers E.W."/>
            <person name="Teeling E.C."/>
        </authorList>
    </citation>
    <scope>NUCLEOTIDE SEQUENCE [LARGE SCALE GENOMIC DNA]</scope>
    <source>
        <strain evidence="2">MMolMol1</strain>
        <tissue evidence="2">Muscle</tissue>
    </source>
</reference>